<dbReference type="eggNOG" id="KOG3770">
    <property type="taxonomic scope" value="Eukaryota"/>
</dbReference>
<feature type="domain" description="Calcineurin-like phosphoesterase" evidence="4">
    <location>
        <begin position="334"/>
        <end position="543"/>
    </location>
</feature>
<dbReference type="InterPro" id="IPR029052">
    <property type="entry name" value="Metallo-depent_PP-like"/>
</dbReference>
<dbReference type="PANTHER" id="PTHR10340:SF27">
    <property type="entry name" value="ACL091CP"/>
    <property type="match status" value="1"/>
</dbReference>
<dbReference type="CDD" id="cd00842">
    <property type="entry name" value="MPP_ASMase"/>
    <property type="match status" value="1"/>
</dbReference>
<dbReference type="InterPro" id="IPR041805">
    <property type="entry name" value="ASMase/PPN1_MPP"/>
</dbReference>
<keyword evidence="3" id="KW-0732">Signal</keyword>
<gene>
    <name evidence="5" type="ORF">G210_3003</name>
</gene>
<evidence type="ECO:0000256" key="2">
    <source>
        <dbReference type="ARBA" id="ARBA00023180"/>
    </source>
</evidence>
<evidence type="ECO:0000313" key="6">
    <source>
        <dbReference type="Proteomes" id="UP000011777"/>
    </source>
</evidence>
<comment type="caution">
    <text evidence="5">The sequence shown here is derived from an EMBL/GenBank/DDBJ whole genome shotgun (WGS) entry which is preliminary data.</text>
</comment>
<dbReference type="SUPFAM" id="SSF56300">
    <property type="entry name" value="Metallo-dependent phosphatases"/>
    <property type="match status" value="1"/>
</dbReference>
<keyword evidence="2" id="KW-0325">Glycoprotein</keyword>
<keyword evidence="1" id="KW-0378">Hydrolase</keyword>
<organism evidence="5 6">
    <name type="scientific">Candida maltosa (strain Xu316)</name>
    <name type="common">Yeast</name>
    <dbReference type="NCBI Taxonomy" id="1245528"/>
    <lineage>
        <taxon>Eukaryota</taxon>
        <taxon>Fungi</taxon>
        <taxon>Dikarya</taxon>
        <taxon>Ascomycota</taxon>
        <taxon>Saccharomycotina</taxon>
        <taxon>Pichiomycetes</taxon>
        <taxon>Debaryomycetaceae</taxon>
        <taxon>Candida/Lodderomyces clade</taxon>
        <taxon>Candida</taxon>
    </lineage>
</organism>
<name>M3J452_CANMX</name>
<keyword evidence="6" id="KW-1185">Reference proteome</keyword>
<dbReference type="PANTHER" id="PTHR10340">
    <property type="entry name" value="SPHINGOMYELIN PHOSPHODIESTERASE"/>
    <property type="match status" value="1"/>
</dbReference>
<evidence type="ECO:0000313" key="5">
    <source>
        <dbReference type="EMBL" id="EMG46743.1"/>
    </source>
</evidence>
<dbReference type="Pfam" id="PF00149">
    <property type="entry name" value="Metallophos"/>
    <property type="match status" value="1"/>
</dbReference>
<protein>
    <recommendedName>
        <fullName evidence="4">Calcineurin-like phosphoesterase domain-containing protein</fullName>
    </recommendedName>
</protein>
<evidence type="ECO:0000259" key="4">
    <source>
        <dbReference type="Pfam" id="PF00149"/>
    </source>
</evidence>
<dbReference type="HOGENOM" id="CLU_014743_2_0_1"/>
<evidence type="ECO:0000256" key="3">
    <source>
        <dbReference type="SAM" id="SignalP"/>
    </source>
</evidence>
<accession>M3J452</accession>
<reference evidence="5 6" key="1">
    <citation type="submission" date="2013-02" db="EMBL/GenBank/DDBJ databases">
        <title>Genome sequence of Candida maltosa Xu316, a potential industrial strain for xylitol and ethanol production.</title>
        <authorList>
            <person name="Yu J."/>
            <person name="Wang Q."/>
            <person name="Geng X."/>
            <person name="Bao W."/>
            <person name="He P."/>
            <person name="Cai J."/>
        </authorList>
    </citation>
    <scope>NUCLEOTIDE SEQUENCE [LARGE SCALE GENOMIC DNA]</scope>
    <source>
        <strain evidence="6">Xu316</strain>
    </source>
</reference>
<dbReference type="EMBL" id="AOGT01001887">
    <property type="protein sequence ID" value="EMG46743.1"/>
    <property type="molecule type" value="Genomic_DNA"/>
</dbReference>
<dbReference type="InterPro" id="IPR004843">
    <property type="entry name" value="Calcineurin-like_PHP"/>
</dbReference>
<dbReference type="OMA" id="AYINMEA"/>
<dbReference type="STRING" id="1245528.M3J452"/>
<feature type="signal peptide" evidence="3">
    <location>
        <begin position="1"/>
        <end position="18"/>
    </location>
</feature>
<dbReference type="Proteomes" id="UP000011777">
    <property type="component" value="Unassembled WGS sequence"/>
</dbReference>
<proteinExistence type="predicted"/>
<dbReference type="OrthoDB" id="282973at2759"/>
<dbReference type="AlphaFoldDB" id="M3J452"/>
<dbReference type="Gene3D" id="3.60.21.10">
    <property type="match status" value="1"/>
</dbReference>
<dbReference type="GO" id="GO:0008081">
    <property type="term" value="F:phosphoric diester hydrolase activity"/>
    <property type="evidence" value="ECO:0007669"/>
    <property type="project" value="TreeGrafter"/>
</dbReference>
<feature type="chain" id="PRO_5004034763" description="Calcineurin-like phosphoesterase domain-containing protein" evidence="3">
    <location>
        <begin position="19"/>
        <end position="709"/>
    </location>
</feature>
<sequence>MLSSFLFLLISVVSLAYSHTVPGLDSLQIQSKLSKRANLVDPIFNILPDDEIDFINSHLTNLTNFNGSKCDSCKNRIRYGRSLLDEYPDKSHLVSLLLFKYCVVSHNNTESKCDNIDFFVTTDSKNYQDFSGDYSSGVEQVGAVNFYDNDFLQVLKRLNVSNDLDLDYYCYYKGSSACKLPDTPDVEELFGISQWWPEKQPQYYFPPNYTNNSEVFNVLHLTDIHIQLRYEVGTEGNCTSTPCAVPESVNQVLPGKDYNFTDSYKVFAPNVTDIELSFYPDAHYDENNQYVKGDYYDYPKYRGWNFKNSPATPFGGYLADAPEILMNSSLLNMAAVHKEKNFEFAIFTGDVVDHIYDSCTPEYTKAEEVKAFSAMKHFFGNIPVLPALGNHDSFPYGQLAPTQYNTTGNSSYTWNEDEMVDLWINNEWFEEKSREDLKSHYAGFSYVTNRGLKVIGLNSNAYYQKNLWTYIDHTTNPDPFGQWEFLVNELVESEKNGQRVWIMAHIPVTDADTLPINSRIFGKIVERFSPYTIANIFYGHTHQDQFHVLYSSNSSQEAEDIINMSWVLQSITPLSNYNPSWRYYEVENESFNIMNSYNYYTQLNETFVNGGAEPSWRFEYSARDLYDPEGTWPEDAPLNATFWHTYVLTPIKNETNIEFNHLFSQMQYRYGPGVLDCKNGSVVSDDCYNDNYCVVGSFYSDDYQKCLRD</sequence>
<dbReference type="FunFam" id="3.60.21.10:FF:000164">
    <property type="entry name" value="Acid sphingomyelin phosphodiesterase, putative"/>
    <property type="match status" value="1"/>
</dbReference>
<evidence type="ECO:0000256" key="1">
    <source>
        <dbReference type="ARBA" id="ARBA00022801"/>
    </source>
</evidence>